<gene>
    <name evidence="3" type="ORF">AW736_12260</name>
</gene>
<dbReference type="InterPro" id="IPR036514">
    <property type="entry name" value="SGNH_hydro_sf"/>
</dbReference>
<dbReference type="PANTHER" id="PTHR30383">
    <property type="entry name" value="THIOESTERASE 1/PROTEASE 1/LYSOPHOSPHOLIPASE L1"/>
    <property type="match status" value="1"/>
</dbReference>
<dbReference type="InterPro" id="IPR051532">
    <property type="entry name" value="Ester_Hydrolysis_Enzymes"/>
</dbReference>
<sequence>MKKEMLLAAGLFAAPFLASAQIIYTGGTCAQDFDTLPRGGAGNVWENNKTLPGWHAAFARRGGPDTFRADPGGASVGVVSYGADGSSDRALGLRVSANSGDLAVGLRLVNRTGSAITSLTIAYDGEQWREDGPTPATLQFSYKVNGGLLTGSAGWTPVEQLNFTSPHTASETGAAARLLDGNADANRRAGITATFPVLAADGDEIWLRWFGRGVRASVQGVAIDNLTVTAATAPLSEALKLAAAAAPARRNEPPPAPEPDPYWPANDAFPGVGQPVGKGRFKNWNYQLRAGFAKLRDAEQGALVFAGDSITERWRTLAQDFAPLGVKIANRGIGGDRARNLLYRFDDDVLALHPRGLVLLIGTNDLGAMDTAADITANIKAIIAKTRAYSTAMPVALCLVMPRNGDRDFPKRIPGLNKLLREIAASDKAVTLCDLYSLFAQEDGTSKPEYFGDRLHPNAAGYARMRDALLPVLRGWNLAGNPEI</sequence>
<dbReference type="GO" id="GO:0004622">
    <property type="term" value="F:phosphatidylcholine lysophospholipase activity"/>
    <property type="evidence" value="ECO:0007669"/>
    <property type="project" value="TreeGrafter"/>
</dbReference>
<keyword evidence="1" id="KW-0732">Signal</keyword>
<feature type="signal peptide" evidence="1">
    <location>
        <begin position="1"/>
        <end position="20"/>
    </location>
</feature>
<evidence type="ECO:0000313" key="4">
    <source>
        <dbReference type="Proteomes" id="UP000078486"/>
    </source>
</evidence>
<feature type="chain" id="PRO_5008089050" description="SGNH hydrolase-type esterase domain-containing protein" evidence="1">
    <location>
        <begin position="21"/>
        <end position="484"/>
    </location>
</feature>
<dbReference type="Gene3D" id="3.40.50.1110">
    <property type="entry name" value="SGNH hydrolase"/>
    <property type="match status" value="1"/>
</dbReference>
<reference evidence="3 4" key="1">
    <citation type="submission" date="2016-01" db="EMBL/GenBank/DDBJ databases">
        <title>High potential of lignocellulose degradation of a new Verrucomicrobia species.</title>
        <authorList>
            <person name="Wang Y."/>
            <person name="Shi Y."/>
            <person name="Qiu Z."/>
            <person name="Liu S."/>
            <person name="Yang H."/>
        </authorList>
    </citation>
    <scope>NUCLEOTIDE SEQUENCE [LARGE SCALE GENOMIC DNA]</scope>
    <source>
        <strain evidence="3 4">TSB47</strain>
    </source>
</reference>
<organism evidence="3 4">
    <name type="scientific">Termitidicoccus mucosus</name>
    <dbReference type="NCBI Taxonomy" id="1184151"/>
    <lineage>
        <taxon>Bacteria</taxon>
        <taxon>Pseudomonadati</taxon>
        <taxon>Verrucomicrobiota</taxon>
        <taxon>Opitutia</taxon>
        <taxon>Opitutales</taxon>
        <taxon>Opitutaceae</taxon>
        <taxon>Termitidicoccus</taxon>
    </lineage>
</organism>
<dbReference type="SUPFAM" id="SSF52266">
    <property type="entry name" value="SGNH hydrolase"/>
    <property type="match status" value="1"/>
</dbReference>
<protein>
    <recommendedName>
        <fullName evidence="2">SGNH hydrolase-type esterase domain-containing protein</fullName>
    </recommendedName>
</protein>
<feature type="domain" description="SGNH hydrolase-type esterase" evidence="2">
    <location>
        <begin position="305"/>
        <end position="464"/>
    </location>
</feature>
<dbReference type="Pfam" id="PF13472">
    <property type="entry name" value="Lipase_GDSL_2"/>
    <property type="match status" value="1"/>
</dbReference>
<dbReference type="AlphaFoldDB" id="A0A178IKC7"/>
<keyword evidence="4" id="KW-1185">Reference proteome</keyword>
<evidence type="ECO:0000259" key="2">
    <source>
        <dbReference type="Pfam" id="PF13472"/>
    </source>
</evidence>
<accession>A0A178IKC7</accession>
<dbReference type="InterPro" id="IPR013830">
    <property type="entry name" value="SGNH_hydro"/>
</dbReference>
<comment type="caution">
    <text evidence="3">The sequence shown here is derived from an EMBL/GenBank/DDBJ whole genome shotgun (WGS) entry which is preliminary data.</text>
</comment>
<dbReference type="Proteomes" id="UP000078486">
    <property type="component" value="Unassembled WGS sequence"/>
</dbReference>
<proteinExistence type="predicted"/>
<dbReference type="RefSeq" id="WP_068770520.1">
    <property type="nucleotide sequence ID" value="NZ_CP109796.1"/>
</dbReference>
<name>A0A178IKC7_9BACT</name>
<evidence type="ECO:0000256" key="1">
    <source>
        <dbReference type="SAM" id="SignalP"/>
    </source>
</evidence>
<dbReference type="EMBL" id="LRRQ01000085">
    <property type="protein sequence ID" value="OAM89629.1"/>
    <property type="molecule type" value="Genomic_DNA"/>
</dbReference>
<dbReference type="PANTHER" id="PTHR30383:SF32">
    <property type="entry name" value="SGNH-HYDROLASE"/>
    <property type="match status" value="1"/>
</dbReference>
<evidence type="ECO:0000313" key="3">
    <source>
        <dbReference type="EMBL" id="OAM89629.1"/>
    </source>
</evidence>
<dbReference type="STRING" id="1184151.AW736_12260"/>